<dbReference type="Proteomes" id="UP000676336">
    <property type="component" value="Unassembled WGS sequence"/>
</dbReference>
<feature type="compositionally biased region" description="Low complexity" evidence="1">
    <location>
        <begin position="164"/>
        <end position="176"/>
    </location>
</feature>
<feature type="region of interest" description="Disordered" evidence="1">
    <location>
        <begin position="1"/>
        <end position="191"/>
    </location>
</feature>
<feature type="compositionally biased region" description="Low complexity" evidence="1">
    <location>
        <begin position="139"/>
        <end position="155"/>
    </location>
</feature>
<comment type="caution">
    <text evidence="2">The sequence shown here is derived from an EMBL/GenBank/DDBJ whole genome shotgun (WGS) entry which is preliminary data.</text>
</comment>
<evidence type="ECO:0000313" key="2">
    <source>
        <dbReference type="EMBL" id="CAF3913642.1"/>
    </source>
</evidence>
<protein>
    <submittedName>
        <fullName evidence="2">Uncharacterized protein</fullName>
    </submittedName>
</protein>
<feature type="compositionally biased region" description="Basic and acidic residues" evidence="1">
    <location>
        <begin position="65"/>
        <end position="77"/>
    </location>
</feature>
<proteinExistence type="predicted"/>
<evidence type="ECO:0000313" key="3">
    <source>
        <dbReference type="Proteomes" id="UP000676336"/>
    </source>
</evidence>
<dbReference type="EMBL" id="CAJOBI010002085">
    <property type="protein sequence ID" value="CAF3913642.1"/>
    <property type="molecule type" value="Genomic_DNA"/>
</dbReference>
<feature type="compositionally biased region" description="Low complexity" evidence="1">
    <location>
        <begin position="51"/>
        <end position="64"/>
    </location>
</feature>
<dbReference type="AlphaFoldDB" id="A0A8S2LQA3"/>
<feature type="compositionally biased region" description="Polar residues" evidence="1">
    <location>
        <begin position="120"/>
        <end position="138"/>
    </location>
</feature>
<accession>A0A8S2LQA3</accession>
<sequence>MLGKSNETLPKARDSFYDDGDGDDNDENSTVPATPIISSIRIVASKPPIYRQQSQSSSSPSRSSCDTDHDRILERLQHTRATSSLKRDELLSHYDRQIGYVTCPPPPPPPLMPSHISLPSRPSSATIMSSTFSTSGKKSNNPSSRPSSASHPMNSNNIRSRPPSASTSLHGSSRSSSARRPIWNDRWQQHE</sequence>
<feature type="compositionally biased region" description="Basic and acidic residues" evidence="1">
    <location>
        <begin position="85"/>
        <end position="96"/>
    </location>
</feature>
<organism evidence="2 3">
    <name type="scientific">Rotaria magnacalcarata</name>
    <dbReference type="NCBI Taxonomy" id="392030"/>
    <lineage>
        <taxon>Eukaryota</taxon>
        <taxon>Metazoa</taxon>
        <taxon>Spiralia</taxon>
        <taxon>Gnathifera</taxon>
        <taxon>Rotifera</taxon>
        <taxon>Eurotatoria</taxon>
        <taxon>Bdelloidea</taxon>
        <taxon>Philodinida</taxon>
        <taxon>Philodinidae</taxon>
        <taxon>Rotaria</taxon>
    </lineage>
</organism>
<evidence type="ECO:0000256" key="1">
    <source>
        <dbReference type="SAM" id="MobiDB-lite"/>
    </source>
</evidence>
<name>A0A8S2LQA3_9BILA</name>
<gene>
    <name evidence="2" type="ORF">SMN809_LOCUS7288</name>
</gene>
<feature type="compositionally biased region" description="Acidic residues" evidence="1">
    <location>
        <begin position="17"/>
        <end position="27"/>
    </location>
</feature>
<feature type="compositionally biased region" description="Pro residues" evidence="1">
    <location>
        <begin position="103"/>
        <end position="112"/>
    </location>
</feature>
<reference evidence="2" key="1">
    <citation type="submission" date="2021-02" db="EMBL/GenBank/DDBJ databases">
        <authorList>
            <person name="Nowell W R."/>
        </authorList>
    </citation>
    <scope>NUCLEOTIDE SEQUENCE</scope>
</reference>